<sequence>MLRTVLARSVCLSHEKRLCGCVLTARRSRGFAFASLSSSSHCFVALALAFIPSRRISPAHPPSTPAMKFSLAALATLLASSSLVAGAPFARRDVSSTPNFTGKLVEPSPDGATVALSEPFSFAFDGSVRPSFLSPRSPASLTSSRRHADPLRPSLPRIPPLHRHRLLQPSQHLRARRRYRCQEPRRRRTWRLAQHDCEAESVHLGAGAVLLHHYRAPGRRLHFPWTRLPRPDLQRLAHCH</sequence>
<evidence type="ECO:0000256" key="1">
    <source>
        <dbReference type="SAM" id="MobiDB-lite"/>
    </source>
</evidence>
<evidence type="ECO:0000313" key="2">
    <source>
        <dbReference type="EMBL" id="PRQ76915.1"/>
    </source>
</evidence>
<organism evidence="2 3">
    <name type="scientific">Rhodotorula toruloides</name>
    <name type="common">Yeast</name>
    <name type="synonym">Rhodosporidium toruloides</name>
    <dbReference type="NCBI Taxonomy" id="5286"/>
    <lineage>
        <taxon>Eukaryota</taxon>
        <taxon>Fungi</taxon>
        <taxon>Dikarya</taxon>
        <taxon>Basidiomycota</taxon>
        <taxon>Pucciniomycotina</taxon>
        <taxon>Microbotryomycetes</taxon>
        <taxon>Sporidiobolales</taxon>
        <taxon>Sporidiobolaceae</taxon>
        <taxon>Rhodotorula</taxon>
    </lineage>
</organism>
<dbReference type="OrthoDB" id="2522644at2759"/>
<name>A0A2T0AFZ6_RHOTO</name>
<reference evidence="2 3" key="1">
    <citation type="journal article" date="2018" name="Elife">
        <title>Functional genomics of lipid metabolism in the oleaginous yeast Rhodosporidium toruloides.</title>
        <authorList>
            <person name="Coradetti S.T."/>
            <person name="Pinel D."/>
            <person name="Geiselman G."/>
            <person name="Ito M."/>
            <person name="Mondo S."/>
            <person name="Reilly M.C."/>
            <person name="Cheng Y.F."/>
            <person name="Bauer S."/>
            <person name="Grigoriev I."/>
            <person name="Gladden J.M."/>
            <person name="Simmons B.A."/>
            <person name="Brem R."/>
            <person name="Arkin A.P."/>
            <person name="Skerker J.M."/>
        </authorList>
    </citation>
    <scope>NUCLEOTIDE SEQUENCE [LARGE SCALE GENOMIC DNA]</scope>
    <source>
        <strain evidence="2 3">NBRC 0880</strain>
    </source>
</reference>
<gene>
    <name evidence="2" type="ORF">AAT19DRAFT_12333</name>
</gene>
<proteinExistence type="predicted"/>
<accession>A0A2T0AFZ6</accession>
<protein>
    <submittedName>
        <fullName evidence="2">Uncharacterized protein</fullName>
    </submittedName>
</protein>
<dbReference type="Proteomes" id="UP000239560">
    <property type="component" value="Unassembled WGS sequence"/>
</dbReference>
<comment type="caution">
    <text evidence="2">The sequence shown here is derived from an EMBL/GenBank/DDBJ whole genome shotgun (WGS) entry which is preliminary data.</text>
</comment>
<dbReference type="AlphaFoldDB" id="A0A2T0AFZ6"/>
<evidence type="ECO:0000313" key="3">
    <source>
        <dbReference type="Proteomes" id="UP000239560"/>
    </source>
</evidence>
<dbReference type="EMBL" id="LCTV02000002">
    <property type="protein sequence ID" value="PRQ76915.1"/>
    <property type="molecule type" value="Genomic_DNA"/>
</dbReference>
<feature type="region of interest" description="Disordered" evidence="1">
    <location>
        <begin position="135"/>
        <end position="159"/>
    </location>
</feature>